<feature type="domain" description="NACHT" evidence="1">
    <location>
        <begin position="11"/>
        <end position="121"/>
    </location>
</feature>
<protein>
    <recommendedName>
        <fullName evidence="1">NACHT domain-containing protein</fullName>
    </recommendedName>
</protein>
<dbReference type="Proteomes" id="UP000663882">
    <property type="component" value="Unassembled WGS sequence"/>
</dbReference>
<evidence type="ECO:0000313" key="2">
    <source>
        <dbReference type="EMBL" id="CAF1385035.1"/>
    </source>
</evidence>
<dbReference type="Gene3D" id="3.40.50.300">
    <property type="entry name" value="P-loop containing nucleotide triphosphate hydrolases"/>
    <property type="match status" value="1"/>
</dbReference>
<dbReference type="EMBL" id="CAJNOO010004546">
    <property type="protein sequence ID" value="CAF1385035.1"/>
    <property type="molecule type" value="Genomic_DNA"/>
</dbReference>
<evidence type="ECO:0000259" key="1">
    <source>
        <dbReference type="PROSITE" id="PS50837"/>
    </source>
</evidence>
<name>A0A815JPM6_9BILA</name>
<dbReference type="InterPro" id="IPR027417">
    <property type="entry name" value="P-loop_NTPase"/>
</dbReference>
<dbReference type="SUPFAM" id="SSF52540">
    <property type="entry name" value="P-loop containing nucleoside triphosphate hydrolases"/>
    <property type="match status" value="1"/>
</dbReference>
<organism evidence="2 3">
    <name type="scientific">Rotaria sordida</name>
    <dbReference type="NCBI Taxonomy" id="392033"/>
    <lineage>
        <taxon>Eukaryota</taxon>
        <taxon>Metazoa</taxon>
        <taxon>Spiralia</taxon>
        <taxon>Gnathifera</taxon>
        <taxon>Rotifera</taxon>
        <taxon>Eurotatoria</taxon>
        <taxon>Bdelloidea</taxon>
        <taxon>Philodinida</taxon>
        <taxon>Philodinidae</taxon>
        <taxon>Rotaria</taxon>
    </lineage>
</organism>
<accession>A0A815JPM6</accession>
<evidence type="ECO:0000313" key="3">
    <source>
        <dbReference type="Proteomes" id="UP000663882"/>
    </source>
</evidence>
<comment type="caution">
    <text evidence="2">The sequence shown here is derived from an EMBL/GenBank/DDBJ whole genome shotgun (WGS) entry which is preliminary data.</text>
</comment>
<reference evidence="2" key="1">
    <citation type="submission" date="2021-02" db="EMBL/GenBank/DDBJ databases">
        <authorList>
            <person name="Nowell W R."/>
        </authorList>
    </citation>
    <scope>NUCLEOTIDE SEQUENCE</scope>
</reference>
<dbReference type="OrthoDB" id="6349725at2759"/>
<proteinExistence type="predicted"/>
<dbReference type="InterPro" id="IPR007111">
    <property type="entry name" value="NACHT_NTPase"/>
</dbReference>
<dbReference type="PROSITE" id="PS50837">
    <property type="entry name" value="NACHT"/>
    <property type="match status" value="1"/>
</dbReference>
<dbReference type="AlphaFoldDB" id="A0A815JPM6"/>
<sequence length="1124" mass="132708">MKIETILRYYRWLVILGDPGSGKTSLLRWLTRIFAEEVLDRSMRMVWTRNEDSSLRIPILIRIGEFATWLEHNPKKTLIDYIGKHTWFSERYCREDDEHVLKELIYYGHALILLDGLDEVSNVKRRGEIVDLIRKFIDEYVRTPNFISAFDDEVTNIRNPYDWTDEIYSINSIRTSSANQIIVTSRIVGYQLHSLINSRIVHCSILPMNNKEAKQFISDLISEMEKGIFEVLRKELSGVSRNPLQTTVQKHFKALENIFEKCSEVLISTPLMLSSICTYVFQSSDEFNLKSRIQIYHYIVQSTLRSWTTQNPNISEHILFNFLIDLAVYLHSQSSSGLIDGFDIEHLCYSSLKKLSIFKSRTQLYTYAKELISLLDMNVGIVAERDLQVFGFSHLTFREYFVAQSLVRDNSSIENVMNRILAYTIHSNFREPLLFALSWISWKWKNDDYDKFCNLLVSPSQYYAIPFGTLLFFDAFDDLLRLPSNTTIFKALNSILDHPSDALITTYFIPNLFKLHKDILKEWMQKNSFVPTNTILLSSMYLTELAFDAQILKMYTNNDIKIEISPQKKLQQLWNDSIEYPKMMTFELASWITNYLEQITNKIDLDDIIKYVSQCLEVERKALPIVEKWLKYRMDKDLKYFAYYTAFIFVKQCVDIPNLIEIVNEALLNDDEFHLKPFIRDLFHSQPANLHYIHQILVMLHKNIRYSSQISVHIENEEILELLLNLELERITTSNIDRITQPYLLMITGCSEHLEVYLKKYLVEFVNTEHTVEINIKDEYLAIIIKWILEMSIALYCTTIFSIEFYKWIFTFLYDLKFLRIHKAIFNALNSIFMHKFLKKTEVFTQDETIIHLENVIYSWKMYPEDVLSVGLLVYGNCILKLEELKRNRIFSEEIQNTLITLFETSPSELIFIRAAFCLIYIHYPNMSSYNTIWNWFENKKTVTLKQRYTIQLQLTLYQELNPIFHQDAQLITDFVDLLVNNLYDYLCNKENIDYLADPTPNYVNLALEFCKMHYDIFRNALQNSSFGEEKFRKEYIVYFYQTNDPSHRKILAHLYAVFAGVTHDLIDMLKWIDSVESSNEVAEYAHKYVASGDGWKCLDHIHHISDRDIIEMIFQSLDSTCIA</sequence>
<gene>
    <name evidence="2" type="ORF">RFH988_LOCUS34053</name>
</gene>